<name>A0A239KFJ4_9SPHN</name>
<reference evidence="1 2" key="1">
    <citation type="submission" date="2017-06" db="EMBL/GenBank/DDBJ databases">
        <authorList>
            <person name="Kim H.J."/>
            <person name="Triplett B.A."/>
        </authorList>
    </citation>
    <scope>NUCLEOTIDE SEQUENCE [LARGE SCALE GENOMIC DNA]</scope>
    <source>
        <strain evidence="1 2">DS15</strain>
    </source>
</reference>
<protein>
    <submittedName>
        <fullName evidence="1">Uncharacterized protein</fullName>
    </submittedName>
</protein>
<proteinExistence type="predicted"/>
<sequence>MKTMFAQAATFALSAAGALAILVGVIDHPQIAVSHAGHSVGMVSVIAAASPAVGPMA</sequence>
<keyword evidence="2" id="KW-1185">Reference proteome</keyword>
<evidence type="ECO:0000313" key="2">
    <source>
        <dbReference type="Proteomes" id="UP000198339"/>
    </source>
</evidence>
<dbReference type="Proteomes" id="UP000198339">
    <property type="component" value="Unassembled WGS sequence"/>
</dbReference>
<dbReference type="AlphaFoldDB" id="A0A239KFJ4"/>
<dbReference type="EMBL" id="FZPA01000014">
    <property type="protein sequence ID" value="SNT16845.1"/>
    <property type="molecule type" value="Genomic_DNA"/>
</dbReference>
<evidence type="ECO:0000313" key="1">
    <source>
        <dbReference type="EMBL" id="SNT16845.1"/>
    </source>
</evidence>
<accession>A0A239KFJ4</accession>
<gene>
    <name evidence="1" type="ORF">SAMN06295955_11414</name>
</gene>
<organism evidence="1 2">
    <name type="scientific">Sphingopyxis indica</name>
    <dbReference type="NCBI Taxonomy" id="436663"/>
    <lineage>
        <taxon>Bacteria</taxon>
        <taxon>Pseudomonadati</taxon>
        <taxon>Pseudomonadota</taxon>
        <taxon>Alphaproteobacteria</taxon>
        <taxon>Sphingomonadales</taxon>
        <taxon>Sphingomonadaceae</taxon>
        <taxon>Sphingopyxis</taxon>
    </lineage>
</organism>